<feature type="transmembrane region" description="Helical" evidence="6">
    <location>
        <begin position="139"/>
        <end position="163"/>
    </location>
</feature>
<proteinExistence type="predicted"/>
<feature type="transmembrane region" description="Helical" evidence="6">
    <location>
        <begin position="345"/>
        <end position="363"/>
    </location>
</feature>
<feature type="transmembrane region" description="Helical" evidence="6">
    <location>
        <begin position="175"/>
        <end position="198"/>
    </location>
</feature>
<dbReference type="AlphaFoldDB" id="A0A8T4GV83"/>
<feature type="transmembrane region" description="Helical" evidence="6">
    <location>
        <begin position="273"/>
        <end position="294"/>
    </location>
</feature>
<comment type="caution">
    <text evidence="7">The sequence shown here is derived from an EMBL/GenBank/DDBJ whole genome shotgun (WGS) entry which is preliminary data.</text>
</comment>
<keyword evidence="3 6" id="KW-0812">Transmembrane</keyword>
<comment type="subcellular location">
    <subcellularLocation>
        <location evidence="1">Cell membrane</location>
        <topology evidence="1">Multi-pass membrane protein</topology>
    </subcellularLocation>
</comment>
<dbReference type="PANTHER" id="PTHR47089:SF1">
    <property type="entry name" value="GUANOSINE ABC TRANSPORTER PERMEASE PROTEIN NUPP"/>
    <property type="match status" value="1"/>
</dbReference>
<evidence type="ECO:0000256" key="5">
    <source>
        <dbReference type="ARBA" id="ARBA00023136"/>
    </source>
</evidence>
<evidence type="ECO:0000313" key="7">
    <source>
        <dbReference type="EMBL" id="MBP1986809.1"/>
    </source>
</evidence>
<dbReference type="GO" id="GO:0022857">
    <property type="term" value="F:transmembrane transporter activity"/>
    <property type="evidence" value="ECO:0007669"/>
    <property type="project" value="InterPro"/>
</dbReference>
<accession>A0A8T4GV83</accession>
<feature type="transmembrane region" description="Helical" evidence="6">
    <location>
        <begin position="218"/>
        <end position="238"/>
    </location>
</feature>
<organism evidence="7 8">
    <name type="scientific">Halolamina salifodinae</name>
    <dbReference type="NCBI Taxonomy" id="1202767"/>
    <lineage>
        <taxon>Archaea</taxon>
        <taxon>Methanobacteriati</taxon>
        <taxon>Methanobacteriota</taxon>
        <taxon>Stenosarchaea group</taxon>
        <taxon>Halobacteria</taxon>
        <taxon>Halobacteriales</taxon>
        <taxon>Haloferacaceae</taxon>
    </lineage>
</organism>
<evidence type="ECO:0000313" key="8">
    <source>
        <dbReference type="Proteomes" id="UP000823736"/>
    </source>
</evidence>
<protein>
    <submittedName>
        <fullName evidence="7">Simple sugar transport system permease protein</fullName>
    </submittedName>
</protein>
<dbReference type="CDD" id="cd06580">
    <property type="entry name" value="TM_PBP1_transp_TpRbsC_like"/>
    <property type="match status" value="1"/>
</dbReference>
<dbReference type="InterPro" id="IPR001851">
    <property type="entry name" value="ABC_transp_permease"/>
</dbReference>
<feature type="transmembrane region" description="Helical" evidence="6">
    <location>
        <begin position="90"/>
        <end position="108"/>
    </location>
</feature>
<keyword evidence="5 6" id="KW-0472">Membrane</keyword>
<keyword evidence="8" id="KW-1185">Reference proteome</keyword>
<evidence type="ECO:0000256" key="4">
    <source>
        <dbReference type="ARBA" id="ARBA00022989"/>
    </source>
</evidence>
<dbReference type="Proteomes" id="UP000823736">
    <property type="component" value="Unassembled WGS sequence"/>
</dbReference>
<sequence>MNPDRLPGPIAGLMGRLVDASAGERLAVSVAALLTAILIGGVVTLVAGVFATCSDPILGPFCYNPLAVYRYLFLAPLSDPFVLQETLKNSALLLFTGLAVAVSFRAGLFNIGTQGQLVLGALAAALVAVRVGPAAPDGAVGGVLIAGVAMLAGAVVGGLYAAIPGALKAYADANEVITTIMLNFIASDVAFFLVSAYFQKPGSGSVETRDVPAAATFGPGLALAMAVLLVLAVTYLLWGTAFGYDLRTAGIQPDAADYAGVDAKRMMVTSMTLSGAIGGLGGAVWVLMSVGRWVNGVPALGFDGITVSVLASNNPLGVLFAGPLFGSMQAGSLSIDFQLGVPRQLVGVIRGLVILLVAMPELFRTLGVRWGMGGVR</sequence>
<dbReference type="EMBL" id="JAGGLC010000002">
    <property type="protein sequence ID" value="MBP1986809.1"/>
    <property type="molecule type" value="Genomic_DNA"/>
</dbReference>
<feature type="transmembrane region" description="Helical" evidence="6">
    <location>
        <begin position="115"/>
        <end position="133"/>
    </location>
</feature>
<feature type="transmembrane region" description="Helical" evidence="6">
    <location>
        <begin position="314"/>
        <end position="333"/>
    </location>
</feature>
<dbReference type="GO" id="GO:0005886">
    <property type="term" value="C:plasma membrane"/>
    <property type="evidence" value="ECO:0007669"/>
    <property type="project" value="UniProtKB-SubCell"/>
</dbReference>
<evidence type="ECO:0000256" key="2">
    <source>
        <dbReference type="ARBA" id="ARBA00022475"/>
    </source>
</evidence>
<reference evidence="7" key="1">
    <citation type="submission" date="2021-03" db="EMBL/GenBank/DDBJ databases">
        <title>Genomic Encyclopedia of Type Strains, Phase IV (KMG-IV): sequencing the most valuable type-strain genomes for metagenomic binning, comparative biology and taxonomic classification.</title>
        <authorList>
            <person name="Goeker M."/>
        </authorList>
    </citation>
    <scope>NUCLEOTIDE SEQUENCE</scope>
    <source>
        <strain evidence="7">DSM 26232</strain>
    </source>
</reference>
<keyword evidence="2" id="KW-1003">Cell membrane</keyword>
<dbReference type="Pfam" id="PF02653">
    <property type="entry name" value="BPD_transp_2"/>
    <property type="match status" value="1"/>
</dbReference>
<keyword evidence="7" id="KW-0762">Sugar transport</keyword>
<evidence type="ECO:0000256" key="6">
    <source>
        <dbReference type="SAM" id="Phobius"/>
    </source>
</evidence>
<evidence type="ECO:0000256" key="3">
    <source>
        <dbReference type="ARBA" id="ARBA00022692"/>
    </source>
</evidence>
<gene>
    <name evidence="7" type="ORF">J2753_001303</name>
</gene>
<evidence type="ECO:0000256" key="1">
    <source>
        <dbReference type="ARBA" id="ARBA00004651"/>
    </source>
</evidence>
<keyword evidence="7" id="KW-0813">Transport</keyword>
<keyword evidence="4 6" id="KW-1133">Transmembrane helix</keyword>
<feature type="transmembrane region" description="Helical" evidence="6">
    <location>
        <begin position="26"/>
        <end position="51"/>
    </location>
</feature>
<name>A0A8T4GV83_9EURY</name>
<dbReference type="PANTHER" id="PTHR47089">
    <property type="entry name" value="ABC TRANSPORTER, PERMEASE PROTEIN"/>
    <property type="match status" value="1"/>
</dbReference>